<evidence type="ECO:0000313" key="2">
    <source>
        <dbReference type="EMBL" id="MDR8017959.1"/>
    </source>
</evidence>
<dbReference type="InterPro" id="IPR009839">
    <property type="entry name" value="SseB_N"/>
</dbReference>
<evidence type="ECO:0000313" key="3">
    <source>
        <dbReference type="Proteomes" id="UP001251870"/>
    </source>
</evidence>
<feature type="domain" description="SseB protein N-terminal" evidence="1">
    <location>
        <begin position="84"/>
        <end position="195"/>
    </location>
</feature>
<name>A0ABU2DN78_9MICC</name>
<protein>
    <submittedName>
        <fullName evidence="2">SseB family protein</fullName>
    </submittedName>
</protein>
<gene>
    <name evidence="2" type="ORF">RIL96_00055</name>
</gene>
<proteinExistence type="predicted"/>
<dbReference type="Pfam" id="PF07179">
    <property type="entry name" value="SseB"/>
    <property type="match status" value="1"/>
</dbReference>
<sequence>MPEEQHEEVAGAGQQRELPGHIAALLARSAKDEHGRPADSAGVAWAGRDLSGAGNPLHTFDGDDGLMTAQIAQARELLLGGALTEAGFVEALRGQRLFVPVIATRAEEGQRLDGPEAPVGDKQADIALISLTSSSGRRTMPIFTSVQALTQWHPEARPVAAETERVMLAALDEGAELVVLDPGSEVDFVIRRPAMTDLAQGVCWTPSYDDPEIAAELEGILDYCPGVQRLIVTAGTGVGTVSAAGTAIAGGGAGPELRIVVVTEPGLDEVDVRMAVASVRASLTELELLRERADSVELTAGSA</sequence>
<evidence type="ECO:0000259" key="1">
    <source>
        <dbReference type="Pfam" id="PF07179"/>
    </source>
</evidence>
<keyword evidence="3" id="KW-1185">Reference proteome</keyword>
<organism evidence="2 3">
    <name type="scientific">Nesterenkonia aerolata</name>
    <dbReference type="NCBI Taxonomy" id="3074079"/>
    <lineage>
        <taxon>Bacteria</taxon>
        <taxon>Bacillati</taxon>
        <taxon>Actinomycetota</taxon>
        <taxon>Actinomycetes</taxon>
        <taxon>Micrococcales</taxon>
        <taxon>Micrococcaceae</taxon>
        <taxon>Nesterenkonia</taxon>
    </lineage>
</organism>
<dbReference type="EMBL" id="JAVKGR010000001">
    <property type="protein sequence ID" value="MDR8017959.1"/>
    <property type="molecule type" value="Genomic_DNA"/>
</dbReference>
<accession>A0ABU2DN78</accession>
<reference evidence="2 3" key="1">
    <citation type="submission" date="2023-09" db="EMBL/GenBank/DDBJ databases">
        <title>Description of three actinobacteria isolated from air of manufacturing shop in a pharmaceutical factory.</title>
        <authorList>
            <person name="Zhang D.-F."/>
        </authorList>
    </citation>
    <scope>NUCLEOTIDE SEQUENCE [LARGE SCALE GENOMIC DNA]</scope>
    <source>
        <strain evidence="2 3">LY-0111</strain>
    </source>
</reference>
<dbReference type="RefSeq" id="WP_310546956.1">
    <property type="nucleotide sequence ID" value="NZ_JAVKGR010000001.1"/>
</dbReference>
<dbReference type="Proteomes" id="UP001251870">
    <property type="component" value="Unassembled WGS sequence"/>
</dbReference>
<comment type="caution">
    <text evidence="2">The sequence shown here is derived from an EMBL/GenBank/DDBJ whole genome shotgun (WGS) entry which is preliminary data.</text>
</comment>